<keyword evidence="1" id="KW-1185">Reference proteome</keyword>
<name>A0A0N5AXI2_9BILA</name>
<evidence type="ECO:0000313" key="2">
    <source>
        <dbReference type="WBParaSite" id="SMUV_0000966001-mRNA-1"/>
    </source>
</evidence>
<sequence length="66" mass="7471">MDYSDYRCPLVKASNPELHFANAEDLSASGAYVSSAEVLRDRFSNIHRHFLISRSCCVFHNHLSNA</sequence>
<reference evidence="2" key="1">
    <citation type="submission" date="2017-02" db="UniProtKB">
        <authorList>
            <consortium name="WormBaseParasite"/>
        </authorList>
    </citation>
    <scope>IDENTIFICATION</scope>
</reference>
<dbReference type="AlphaFoldDB" id="A0A0N5AXI2"/>
<evidence type="ECO:0000313" key="1">
    <source>
        <dbReference type="Proteomes" id="UP000046393"/>
    </source>
</evidence>
<organism evidence="1 2">
    <name type="scientific">Syphacia muris</name>
    <dbReference type="NCBI Taxonomy" id="451379"/>
    <lineage>
        <taxon>Eukaryota</taxon>
        <taxon>Metazoa</taxon>
        <taxon>Ecdysozoa</taxon>
        <taxon>Nematoda</taxon>
        <taxon>Chromadorea</taxon>
        <taxon>Rhabditida</taxon>
        <taxon>Spirurina</taxon>
        <taxon>Oxyuridomorpha</taxon>
        <taxon>Oxyuroidea</taxon>
        <taxon>Oxyuridae</taxon>
        <taxon>Syphacia</taxon>
    </lineage>
</organism>
<dbReference type="Proteomes" id="UP000046393">
    <property type="component" value="Unplaced"/>
</dbReference>
<accession>A0A0N5AXI2</accession>
<protein>
    <submittedName>
        <fullName evidence="2">Uncharacterized protein</fullName>
    </submittedName>
</protein>
<proteinExistence type="predicted"/>
<dbReference type="WBParaSite" id="SMUV_0000966001-mRNA-1">
    <property type="protein sequence ID" value="SMUV_0000966001-mRNA-1"/>
    <property type="gene ID" value="SMUV_0000966001"/>
</dbReference>